<evidence type="ECO:0000259" key="2">
    <source>
        <dbReference type="PROSITE" id="PS50181"/>
    </source>
</evidence>
<proteinExistence type="predicted"/>
<dbReference type="SMART" id="SM00256">
    <property type="entry name" value="FBOX"/>
    <property type="match status" value="1"/>
</dbReference>
<reference evidence="3" key="1">
    <citation type="submission" date="2023-03" db="EMBL/GenBank/DDBJ databases">
        <authorList>
            <person name="Julca I."/>
        </authorList>
    </citation>
    <scope>NUCLEOTIDE SEQUENCE</scope>
</reference>
<feature type="compositionally biased region" description="Basic residues" evidence="1">
    <location>
        <begin position="1"/>
        <end position="17"/>
    </location>
</feature>
<dbReference type="PANTHER" id="PTHR34145:SF28">
    <property type="entry name" value="F-BOX DOMAIN-CONTAINING PROTEIN"/>
    <property type="match status" value="1"/>
</dbReference>
<dbReference type="Proteomes" id="UP001161247">
    <property type="component" value="Chromosome 7"/>
</dbReference>
<dbReference type="AlphaFoldDB" id="A0AAV1DWM3"/>
<dbReference type="Pfam" id="PF00646">
    <property type="entry name" value="F-box"/>
    <property type="match status" value="1"/>
</dbReference>
<dbReference type="InterPro" id="IPR001810">
    <property type="entry name" value="F-box_dom"/>
</dbReference>
<feature type="domain" description="F-box" evidence="2">
    <location>
        <begin position="29"/>
        <end position="65"/>
    </location>
</feature>
<dbReference type="CDD" id="cd22160">
    <property type="entry name" value="F-box_AtFBL13-like"/>
    <property type="match status" value="1"/>
</dbReference>
<dbReference type="PROSITE" id="PS50181">
    <property type="entry name" value="FBOX"/>
    <property type="match status" value="1"/>
</dbReference>
<feature type="region of interest" description="Disordered" evidence="1">
    <location>
        <begin position="1"/>
        <end position="29"/>
    </location>
</feature>
<evidence type="ECO:0000256" key="1">
    <source>
        <dbReference type="SAM" id="MobiDB-lite"/>
    </source>
</evidence>
<dbReference type="InterPro" id="IPR036047">
    <property type="entry name" value="F-box-like_dom_sf"/>
</dbReference>
<dbReference type="PANTHER" id="PTHR34145">
    <property type="entry name" value="OS02G0105600 PROTEIN"/>
    <property type="match status" value="1"/>
</dbReference>
<accession>A0AAV1DWM3</accession>
<dbReference type="InterPro" id="IPR053781">
    <property type="entry name" value="F-box_AtFBL13-like"/>
</dbReference>
<sequence>MNIGTKRRRQNTMHQKKKESVSLEMEPSTTSINDLPESILVHILSFLPITSAIKTASVARNWRNLWHSVPILNFDMEEFHSHIPEKTNRDARQLFAEFTSRTLLHRSRLFPIEKFKLSYNYKDFESIRYSVHSWLRYVVNAAATELDFAFNSFTYRPSFRKGCAGEDLDDYENRCWDHEMAPYDFHFSDLINSSVKVLRLRNCHLCFPVRALSSMKVNSLREIYLESLGSTAEEIANMMALCVNIEVLSIAKVLNIQNLKLVSPKLKYLKLENFYHIQTEQHSVEIRAPRLETVIFDRAYCGRYALEDMSALVEAHVTFDRRFWWEFACWTNILSCLRGVTRLTTGNFWSWFLVHIDTLKEPLNSNLKQLLMDDEDKEFHGKLKVGEKFFSKTFAFDNLKILELFTSYSRHDLLGLEISMRTCPQMETLVLVHYYDSNQDGGLRKSKKFRLIHFQIPRLRLVQMKRYKGTKNEKCVASLLKQHGVVLEKIVAFPAEVNQTSLPSFVL</sequence>
<dbReference type="InterPro" id="IPR053772">
    <property type="entry name" value="At1g61320/At1g61330-like"/>
</dbReference>
<evidence type="ECO:0000313" key="3">
    <source>
        <dbReference type="EMBL" id="CAI9112290.1"/>
    </source>
</evidence>
<name>A0AAV1DWM3_OLDCO</name>
<keyword evidence="4" id="KW-1185">Reference proteome</keyword>
<dbReference type="InterPro" id="IPR055357">
    <property type="entry name" value="LRR_At1g61320_AtMIF1"/>
</dbReference>
<gene>
    <name evidence="3" type="ORF">OLC1_LOCUS19515</name>
</gene>
<organism evidence="3 4">
    <name type="scientific">Oldenlandia corymbosa var. corymbosa</name>
    <dbReference type="NCBI Taxonomy" id="529605"/>
    <lineage>
        <taxon>Eukaryota</taxon>
        <taxon>Viridiplantae</taxon>
        <taxon>Streptophyta</taxon>
        <taxon>Embryophyta</taxon>
        <taxon>Tracheophyta</taxon>
        <taxon>Spermatophyta</taxon>
        <taxon>Magnoliopsida</taxon>
        <taxon>eudicotyledons</taxon>
        <taxon>Gunneridae</taxon>
        <taxon>Pentapetalae</taxon>
        <taxon>asterids</taxon>
        <taxon>lamiids</taxon>
        <taxon>Gentianales</taxon>
        <taxon>Rubiaceae</taxon>
        <taxon>Rubioideae</taxon>
        <taxon>Spermacoceae</taxon>
        <taxon>Hedyotis-Oldenlandia complex</taxon>
        <taxon>Oldenlandia</taxon>
    </lineage>
</organism>
<evidence type="ECO:0000313" key="4">
    <source>
        <dbReference type="Proteomes" id="UP001161247"/>
    </source>
</evidence>
<dbReference type="EMBL" id="OX459124">
    <property type="protein sequence ID" value="CAI9112290.1"/>
    <property type="molecule type" value="Genomic_DNA"/>
</dbReference>
<dbReference type="Gene3D" id="1.20.1280.50">
    <property type="match status" value="1"/>
</dbReference>
<dbReference type="Gene3D" id="3.80.10.10">
    <property type="entry name" value="Ribonuclease Inhibitor"/>
    <property type="match status" value="1"/>
</dbReference>
<dbReference type="Pfam" id="PF23622">
    <property type="entry name" value="LRR_At1g61320_AtMIF1"/>
    <property type="match status" value="1"/>
</dbReference>
<protein>
    <submittedName>
        <fullName evidence="3">OLC1v1012715C3</fullName>
    </submittedName>
</protein>
<dbReference type="SUPFAM" id="SSF81383">
    <property type="entry name" value="F-box domain"/>
    <property type="match status" value="1"/>
</dbReference>
<dbReference type="SUPFAM" id="SSF52058">
    <property type="entry name" value="L domain-like"/>
    <property type="match status" value="1"/>
</dbReference>
<dbReference type="InterPro" id="IPR032675">
    <property type="entry name" value="LRR_dom_sf"/>
</dbReference>